<feature type="domain" description="PAS" evidence="7">
    <location>
        <begin position="392"/>
        <end position="462"/>
    </location>
</feature>
<dbReference type="SUPFAM" id="SSF47384">
    <property type="entry name" value="Homodimeric domain of signal transducing histidine kinase"/>
    <property type="match status" value="1"/>
</dbReference>
<dbReference type="NCBIfam" id="TIGR00229">
    <property type="entry name" value="sensory_box"/>
    <property type="match status" value="3"/>
</dbReference>
<evidence type="ECO:0000256" key="1">
    <source>
        <dbReference type="ARBA" id="ARBA00000085"/>
    </source>
</evidence>
<dbReference type="EC" id="2.7.13.3" evidence="2"/>
<dbReference type="Gene3D" id="1.10.287.130">
    <property type="match status" value="1"/>
</dbReference>
<dbReference type="InterPro" id="IPR036890">
    <property type="entry name" value="HATPase_C_sf"/>
</dbReference>
<feature type="domain" description="PAS" evidence="7">
    <location>
        <begin position="520"/>
        <end position="575"/>
    </location>
</feature>
<dbReference type="PROSITE" id="PS50113">
    <property type="entry name" value="PAC"/>
    <property type="match status" value="3"/>
</dbReference>
<dbReference type="InterPro" id="IPR000700">
    <property type="entry name" value="PAS-assoc_C"/>
</dbReference>
<dbReference type="Pfam" id="PF08448">
    <property type="entry name" value="PAS_4"/>
    <property type="match status" value="1"/>
</dbReference>
<evidence type="ECO:0000313" key="9">
    <source>
        <dbReference type="EMBL" id="OKS89343.1"/>
    </source>
</evidence>
<dbReference type="CDD" id="cd00082">
    <property type="entry name" value="HisKA"/>
    <property type="match status" value="1"/>
</dbReference>
<dbReference type="GO" id="GO:0000155">
    <property type="term" value="F:phosphorelay sensor kinase activity"/>
    <property type="evidence" value="ECO:0007669"/>
    <property type="project" value="InterPro"/>
</dbReference>
<dbReference type="Gene3D" id="2.10.70.100">
    <property type="match status" value="1"/>
</dbReference>
<keyword evidence="4" id="KW-0808">Transferase</keyword>
<dbReference type="PANTHER" id="PTHR43304">
    <property type="entry name" value="PHYTOCHROME-LIKE PROTEIN CPH1"/>
    <property type="match status" value="1"/>
</dbReference>
<evidence type="ECO:0000313" key="10">
    <source>
        <dbReference type="Proteomes" id="UP000186720"/>
    </source>
</evidence>
<dbReference type="Pfam" id="PF02518">
    <property type="entry name" value="HATPase_c"/>
    <property type="match status" value="1"/>
</dbReference>
<dbReference type="Proteomes" id="UP000186720">
    <property type="component" value="Unassembled WGS sequence"/>
</dbReference>
<evidence type="ECO:0000259" key="6">
    <source>
        <dbReference type="PROSITE" id="PS50109"/>
    </source>
</evidence>
<feature type="domain" description="Histidine kinase" evidence="6">
    <location>
        <begin position="649"/>
        <end position="865"/>
    </location>
</feature>
<organism evidence="9 10">
    <name type="scientific">Mucilaginibacter polytrichastri</name>
    <dbReference type="NCBI Taxonomy" id="1302689"/>
    <lineage>
        <taxon>Bacteria</taxon>
        <taxon>Pseudomonadati</taxon>
        <taxon>Bacteroidota</taxon>
        <taxon>Sphingobacteriia</taxon>
        <taxon>Sphingobacteriales</taxon>
        <taxon>Sphingobacteriaceae</taxon>
        <taxon>Mucilaginibacter</taxon>
    </lineage>
</organism>
<proteinExistence type="predicted"/>
<dbReference type="Gene3D" id="3.30.450.20">
    <property type="entry name" value="PAS domain"/>
    <property type="match status" value="5"/>
</dbReference>
<dbReference type="CDD" id="cd00130">
    <property type="entry name" value="PAS"/>
    <property type="match status" value="4"/>
</dbReference>
<feature type="domain" description="PAC" evidence="8">
    <location>
        <begin position="343"/>
        <end position="395"/>
    </location>
</feature>
<dbReference type="FunFam" id="3.30.565.10:FF:000006">
    <property type="entry name" value="Sensor histidine kinase WalK"/>
    <property type="match status" value="1"/>
</dbReference>
<dbReference type="PANTHER" id="PTHR43304:SF1">
    <property type="entry name" value="PAC DOMAIN-CONTAINING PROTEIN"/>
    <property type="match status" value="1"/>
</dbReference>
<dbReference type="EMBL" id="MPPL01000001">
    <property type="protein sequence ID" value="OKS89343.1"/>
    <property type="molecule type" value="Genomic_DNA"/>
</dbReference>
<dbReference type="InterPro" id="IPR003594">
    <property type="entry name" value="HATPase_dom"/>
</dbReference>
<dbReference type="InterPro" id="IPR000014">
    <property type="entry name" value="PAS"/>
</dbReference>
<feature type="domain" description="PAS" evidence="7">
    <location>
        <begin position="141"/>
        <end position="212"/>
    </location>
</feature>
<dbReference type="OrthoDB" id="9813151at2"/>
<keyword evidence="3" id="KW-0597">Phosphoprotein</keyword>
<evidence type="ECO:0000256" key="2">
    <source>
        <dbReference type="ARBA" id="ARBA00012438"/>
    </source>
</evidence>
<dbReference type="SMART" id="SM00086">
    <property type="entry name" value="PAC"/>
    <property type="match status" value="3"/>
</dbReference>
<reference evidence="9 10" key="1">
    <citation type="submission" date="2016-11" db="EMBL/GenBank/DDBJ databases">
        <title>Whole Genome Sequencing of Mucilaginibacter polytrichastri RG4-7(T) isolated from the moss sample.</title>
        <authorList>
            <person name="Li Y."/>
        </authorList>
    </citation>
    <scope>NUCLEOTIDE SEQUENCE [LARGE SCALE GENOMIC DNA]</scope>
    <source>
        <strain evidence="9 10">RG4-7</strain>
    </source>
</reference>
<dbReference type="CDD" id="cd00075">
    <property type="entry name" value="HATPase"/>
    <property type="match status" value="1"/>
</dbReference>
<dbReference type="PRINTS" id="PR00344">
    <property type="entry name" value="BCTRLSENSOR"/>
</dbReference>
<dbReference type="Pfam" id="PF00512">
    <property type="entry name" value="HisKA"/>
    <property type="match status" value="1"/>
</dbReference>
<protein>
    <recommendedName>
        <fullName evidence="2">histidine kinase</fullName>
        <ecNumber evidence="2">2.7.13.3</ecNumber>
    </recommendedName>
</protein>
<evidence type="ECO:0000256" key="5">
    <source>
        <dbReference type="ARBA" id="ARBA00022777"/>
    </source>
</evidence>
<feature type="domain" description="PAC" evidence="8">
    <location>
        <begin position="593"/>
        <end position="645"/>
    </location>
</feature>
<gene>
    <name evidence="9" type="ORF">RG47T_4827</name>
</gene>
<accession>A0A1Q6A5R6</accession>
<dbReference type="InterPro" id="IPR004358">
    <property type="entry name" value="Sig_transdc_His_kin-like_C"/>
</dbReference>
<evidence type="ECO:0000259" key="8">
    <source>
        <dbReference type="PROSITE" id="PS50113"/>
    </source>
</evidence>
<dbReference type="InterPro" id="IPR001610">
    <property type="entry name" value="PAC"/>
</dbReference>
<evidence type="ECO:0000256" key="3">
    <source>
        <dbReference type="ARBA" id="ARBA00022553"/>
    </source>
</evidence>
<evidence type="ECO:0000256" key="4">
    <source>
        <dbReference type="ARBA" id="ARBA00022679"/>
    </source>
</evidence>
<dbReference type="InterPro" id="IPR013655">
    <property type="entry name" value="PAS_fold_3"/>
</dbReference>
<name>A0A1Q6A5R6_9SPHI</name>
<dbReference type="Pfam" id="PF13426">
    <property type="entry name" value="PAS_9"/>
    <property type="match status" value="1"/>
</dbReference>
<dbReference type="PROSITE" id="PS50112">
    <property type="entry name" value="PAS"/>
    <property type="match status" value="3"/>
</dbReference>
<dbReference type="InterPro" id="IPR035965">
    <property type="entry name" value="PAS-like_dom_sf"/>
</dbReference>
<dbReference type="SMART" id="SM00091">
    <property type="entry name" value="PAS"/>
    <property type="match status" value="5"/>
</dbReference>
<comment type="catalytic activity">
    <reaction evidence="1">
        <text>ATP + protein L-histidine = ADP + protein N-phospho-L-histidine.</text>
        <dbReference type="EC" id="2.7.13.3"/>
    </reaction>
</comment>
<feature type="domain" description="PAC" evidence="8">
    <location>
        <begin position="217"/>
        <end position="269"/>
    </location>
</feature>
<dbReference type="Pfam" id="PF08447">
    <property type="entry name" value="PAS_3"/>
    <property type="match status" value="3"/>
</dbReference>
<dbReference type="SUPFAM" id="SSF55874">
    <property type="entry name" value="ATPase domain of HSP90 chaperone/DNA topoisomerase II/histidine kinase"/>
    <property type="match status" value="1"/>
</dbReference>
<evidence type="ECO:0000259" key="7">
    <source>
        <dbReference type="PROSITE" id="PS50112"/>
    </source>
</evidence>
<dbReference type="Gene3D" id="3.30.565.10">
    <property type="entry name" value="Histidine kinase-like ATPase, C-terminal domain"/>
    <property type="match status" value="1"/>
</dbReference>
<dbReference type="InterPro" id="IPR052162">
    <property type="entry name" value="Sensor_kinase/Photoreceptor"/>
</dbReference>
<dbReference type="InterPro" id="IPR005467">
    <property type="entry name" value="His_kinase_dom"/>
</dbReference>
<keyword evidence="10" id="KW-1185">Reference proteome</keyword>
<dbReference type="STRING" id="1302689.RG47T_4827"/>
<dbReference type="InterPro" id="IPR003661">
    <property type="entry name" value="HisK_dim/P_dom"/>
</dbReference>
<dbReference type="PROSITE" id="PS50109">
    <property type="entry name" value="HIS_KIN"/>
    <property type="match status" value="1"/>
</dbReference>
<dbReference type="AlphaFoldDB" id="A0A1Q6A5R6"/>
<keyword evidence="5" id="KW-0418">Kinase</keyword>
<dbReference type="RefSeq" id="WP_074492290.1">
    <property type="nucleotide sequence ID" value="NZ_FPAM01000003.1"/>
</dbReference>
<comment type="caution">
    <text evidence="9">The sequence shown here is derived from an EMBL/GenBank/DDBJ whole genome shotgun (WGS) entry which is preliminary data.</text>
</comment>
<sequence>MNIAPDINQDEIDILRALIQEAPDPIGLYVGREMRIRVANKAIHKTWGKTETVVGKTFREALPEIEGQGFYELLDQVFTTGIPYEAKQERVYLLIDGQLKLHYFDFTYTPLKHAGGSVWGVLNTAKDLTEAVLSKERIDKADQRTKFTLDAAGIGNWDMDVANSKVWWDSRCKELFGFTKDEQVYYNDVLRCIHPLDRKRVDIAVHEAYDAVLRKPYDIKFRTISDDNKTRWVHCKGRAYFTNDNKATRFAGIAQDITEQITADEKAKSAEQLTRLAAEAAGAGTYFIDLVNNETIYSPTLVKILTGEDLTGLKHADLVKFVHPNDVAKRQEAFDEAFNTGKLSYEVRFKWADGSVHWIKTLGSYLFDPDGKPIVLMGICQDITTDVEAREEQQRLLWLMENSNDFISLSTQDGYVTYVNKTGLDLMGFSSLEEAQRHNSEYVMPSEIEKLTDEINPVLLSDDKWEGEITYKHFITGEAIPGQAISLLLREPVTGELLGRASLFRDLRPDIAARKALADSEQLFRGITQASPTALWMSDENAQITYVNQIWIDWTGYPAESHIGEGWLNAVLKEDVEQAATKFLADYKDRRYHESQFRIRHLDGTLRWIVCTGNPQYNDAGNFSGYIGACVDITEQKQLQNQKDDFIGIASHELKTPVTSIKAYAQVLEAMFRKTGDDRKANMVVKMNNQIDRLTSLIGDLLDVTKIQSGRLQFNDSWFDFNQLMQDMIEDLQRTTEKHQIITELNPIGQVYADKDRISQVLTNLITNAIKYSPDADQIIVQAEIVDNEVMVCVKDFGIGISHDKTDKVFEQFYRVSGDKQHTFPGLGLGLYISSEIIKREGGRIWVNSVQGKGSTFCFSLPIKQ</sequence>
<dbReference type="InterPro" id="IPR036097">
    <property type="entry name" value="HisK_dim/P_sf"/>
</dbReference>
<dbReference type="SMART" id="SM00388">
    <property type="entry name" value="HisKA"/>
    <property type="match status" value="1"/>
</dbReference>
<dbReference type="SUPFAM" id="SSF55785">
    <property type="entry name" value="PYP-like sensor domain (PAS domain)"/>
    <property type="match status" value="5"/>
</dbReference>
<dbReference type="SMART" id="SM00387">
    <property type="entry name" value="HATPase_c"/>
    <property type="match status" value="1"/>
</dbReference>
<dbReference type="InterPro" id="IPR013656">
    <property type="entry name" value="PAS_4"/>
</dbReference>